<keyword evidence="5" id="KW-1133">Transmembrane helix</keyword>
<keyword evidence="2" id="KW-0863">Zinc-finger</keyword>
<reference evidence="7" key="1">
    <citation type="submission" date="2021-08" db="EMBL/GenBank/DDBJ databases">
        <title>WGS assembly of Ceratopteris richardii.</title>
        <authorList>
            <person name="Marchant D.B."/>
            <person name="Chen G."/>
            <person name="Jenkins J."/>
            <person name="Shu S."/>
            <person name="Leebens-Mack J."/>
            <person name="Grimwood J."/>
            <person name="Schmutz J."/>
            <person name="Soltis P."/>
            <person name="Soltis D."/>
            <person name="Chen Z.-H."/>
        </authorList>
    </citation>
    <scope>NUCLEOTIDE SEQUENCE</scope>
    <source>
        <strain evidence="7">Whitten #5841</strain>
        <tissue evidence="7">Leaf</tissue>
    </source>
</reference>
<dbReference type="InterPro" id="IPR002048">
    <property type="entry name" value="EF_hand_dom"/>
</dbReference>
<name>A0A8T2T9Q8_CERRI</name>
<comment type="caution">
    <text evidence="7">The sequence shown here is derived from an EMBL/GenBank/DDBJ whole genome shotgun (WGS) entry which is preliminary data.</text>
</comment>
<feature type="domain" description="EF-hand" evidence="6">
    <location>
        <begin position="66"/>
        <end position="95"/>
    </location>
</feature>
<dbReference type="PROSITE" id="PS50222">
    <property type="entry name" value="EF_HAND_2"/>
    <property type="match status" value="1"/>
</dbReference>
<dbReference type="InterPro" id="IPR000433">
    <property type="entry name" value="Znf_ZZ"/>
</dbReference>
<feature type="transmembrane region" description="Helical" evidence="5">
    <location>
        <begin position="12"/>
        <end position="32"/>
    </location>
</feature>
<keyword evidence="5" id="KW-0472">Membrane</keyword>
<keyword evidence="1" id="KW-0479">Metal-binding</keyword>
<feature type="compositionally biased region" description="Acidic residues" evidence="4">
    <location>
        <begin position="159"/>
        <end position="181"/>
    </location>
</feature>
<evidence type="ECO:0000256" key="3">
    <source>
        <dbReference type="ARBA" id="ARBA00022833"/>
    </source>
</evidence>
<dbReference type="Proteomes" id="UP000825935">
    <property type="component" value="Chromosome 14"/>
</dbReference>
<dbReference type="Gene3D" id="1.10.238.10">
    <property type="entry name" value="EF-hand"/>
    <property type="match status" value="1"/>
</dbReference>
<dbReference type="OrthoDB" id="8785703at2759"/>
<evidence type="ECO:0000259" key="6">
    <source>
        <dbReference type="PROSITE" id="PS50222"/>
    </source>
</evidence>
<keyword evidence="5" id="KW-0812">Transmembrane</keyword>
<dbReference type="InterPro" id="IPR043145">
    <property type="entry name" value="Znf_ZZ_sf"/>
</dbReference>
<feature type="region of interest" description="Disordered" evidence="4">
    <location>
        <begin position="155"/>
        <end position="181"/>
    </location>
</feature>
<dbReference type="GO" id="GO:0008270">
    <property type="term" value="F:zinc ion binding"/>
    <property type="evidence" value="ECO:0007669"/>
    <property type="project" value="UniProtKB-KW"/>
</dbReference>
<keyword evidence="8" id="KW-1185">Reference proteome</keyword>
<dbReference type="AlphaFoldDB" id="A0A8T2T9Q8"/>
<dbReference type="SMART" id="SM00291">
    <property type="entry name" value="ZnF_ZZ"/>
    <property type="match status" value="1"/>
</dbReference>
<gene>
    <name evidence="7" type="ORF">KP509_14G041800</name>
</gene>
<proteinExistence type="predicted"/>
<evidence type="ECO:0000313" key="8">
    <source>
        <dbReference type="Proteomes" id="UP000825935"/>
    </source>
</evidence>
<dbReference type="SUPFAM" id="SSF57850">
    <property type="entry name" value="RING/U-box"/>
    <property type="match status" value="1"/>
</dbReference>
<dbReference type="InterPro" id="IPR011992">
    <property type="entry name" value="EF-hand-dom_pair"/>
</dbReference>
<dbReference type="EMBL" id="CM035419">
    <property type="protein sequence ID" value="KAH7415407.1"/>
    <property type="molecule type" value="Genomic_DNA"/>
</dbReference>
<dbReference type="Gene3D" id="3.30.60.90">
    <property type="match status" value="1"/>
</dbReference>
<evidence type="ECO:0000256" key="1">
    <source>
        <dbReference type="ARBA" id="ARBA00022723"/>
    </source>
</evidence>
<dbReference type="SUPFAM" id="SSF47473">
    <property type="entry name" value="EF-hand"/>
    <property type="match status" value="1"/>
</dbReference>
<evidence type="ECO:0000256" key="5">
    <source>
        <dbReference type="SAM" id="Phobius"/>
    </source>
</evidence>
<accession>A0A8T2T9Q8</accession>
<dbReference type="Pfam" id="PF00569">
    <property type="entry name" value="ZZ"/>
    <property type="match status" value="1"/>
</dbReference>
<dbReference type="GO" id="GO:0005509">
    <property type="term" value="F:calcium ion binding"/>
    <property type="evidence" value="ECO:0007669"/>
    <property type="project" value="InterPro"/>
</dbReference>
<evidence type="ECO:0000256" key="4">
    <source>
        <dbReference type="SAM" id="MobiDB-lite"/>
    </source>
</evidence>
<protein>
    <recommendedName>
        <fullName evidence="6">EF-hand domain-containing protein</fullName>
    </recommendedName>
</protein>
<evidence type="ECO:0000313" key="7">
    <source>
        <dbReference type="EMBL" id="KAH7415407.1"/>
    </source>
</evidence>
<sequence length="181" mass="20236">MRPLPPDHTSVITNAFTLALSITLSLSLSLSITKQQEHRNLFQGLDKSGDGRISKVELLEAGYPKKSFFSLLDNDGNGLLDFEECKSLFFVMKNKAGVCDGCGKPLLESYYGCVECHAFDLCANCYGARNKLHPVHPHSNFVKRKPMISSVMKELIDQEKEEAEEEEPEQEEEEGSDCSIM</sequence>
<organism evidence="7 8">
    <name type="scientific">Ceratopteris richardii</name>
    <name type="common">Triangle waterfern</name>
    <dbReference type="NCBI Taxonomy" id="49495"/>
    <lineage>
        <taxon>Eukaryota</taxon>
        <taxon>Viridiplantae</taxon>
        <taxon>Streptophyta</taxon>
        <taxon>Embryophyta</taxon>
        <taxon>Tracheophyta</taxon>
        <taxon>Polypodiopsida</taxon>
        <taxon>Polypodiidae</taxon>
        <taxon>Polypodiales</taxon>
        <taxon>Pteridineae</taxon>
        <taxon>Pteridaceae</taxon>
        <taxon>Parkerioideae</taxon>
        <taxon>Ceratopteris</taxon>
    </lineage>
</organism>
<keyword evidence="3" id="KW-0862">Zinc</keyword>
<evidence type="ECO:0000256" key="2">
    <source>
        <dbReference type="ARBA" id="ARBA00022771"/>
    </source>
</evidence>